<dbReference type="GO" id="GO:0005634">
    <property type="term" value="C:nucleus"/>
    <property type="evidence" value="ECO:0007669"/>
    <property type="project" value="TreeGrafter"/>
</dbReference>
<feature type="non-terminal residue" evidence="2">
    <location>
        <position position="101"/>
    </location>
</feature>
<name>A0A1Y3BMV7_EURMA</name>
<dbReference type="AlphaFoldDB" id="A0A1Y3BMV7"/>
<dbReference type="OrthoDB" id="6515102at2759"/>
<dbReference type="Proteomes" id="UP000194236">
    <property type="component" value="Unassembled WGS sequence"/>
</dbReference>
<dbReference type="EMBL" id="MUJZ01009983">
    <property type="protein sequence ID" value="OTF82152.1"/>
    <property type="molecule type" value="Genomic_DNA"/>
</dbReference>
<dbReference type="Pfam" id="PF13871">
    <property type="entry name" value="Helicase_C_4"/>
    <property type="match status" value="1"/>
</dbReference>
<dbReference type="GO" id="GO:0031490">
    <property type="term" value="F:chromatin DNA binding"/>
    <property type="evidence" value="ECO:0007669"/>
    <property type="project" value="TreeGrafter"/>
</dbReference>
<sequence>MKSIQGSSGLKPLVPPPENYSGDDFFEDCRIGLAGVGLLTIDRKTGAIILDKDYANINKFLNRILGLEVELQNSLFRYFNDTMDAVIKGAKRSGRYDSGII</sequence>
<evidence type="ECO:0000313" key="2">
    <source>
        <dbReference type="EMBL" id="OTF82152.1"/>
    </source>
</evidence>
<dbReference type="PANTHER" id="PTHR12706:SF30">
    <property type="entry name" value="PROTEIN STRAWBERRY NOTCH-RELATED"/>
    <property type="match status" value="1"/>
</dbReference>
<protein>
    <recommendedName>
        <fullName evidence="1">Strawberry notch helicase C domain-containing protein</fullName>
    </recommendedName>
</protein>
<feature type="domain" description="Strawberry notch helicase C" evidence="1">
    <location>
        <begin position="13"/>
        <end position="100"/>
    </location>
</feature>
<dbReference type="InterPro" id="IPR026937">
    <property type="entry name" value="SBNO_Helicase_C_dom"/>
</dbReference>
<accession>A0A1Y3BMV7</accession>
<organism evidence="2 3">
    <name type="scientific">Euroglyphus maynei</name>
    <name type="common">Mayne's house dust mite</name>
    <dbReference type="NCBI Taxonomy" id="6958"/>
    <lineage>
        <taxon>Eukaryota</taxon>
        <taxon>Metazoa</taxon>
        <taxon>Ecdysozoa</taxon>
        <taxon>Arthropoda</taxon>
        <taxon>Chelicerata</taxon>
        <taxon>Arachnida</taxon>
        <taxon>Acari</taxon>
        <taxon>Acariformes</taxon>
        <taxon>Sarcoptiformes</taxon>
        <taxon>Astigmata</taxon>
        <taxon>Psoroptidia</taxon>
        <taxon>Analgoidea</taxon>
        <taxon>Pyroglyphidae</taxon>
        <taxon>Pyroglyphinae</taxon>
        <taxon>Euroglyphus</taxon>
    </lineage>
</organism>
<evidence type="ECO:0000259" key="1">
    <source>
        <dbReference type="Pfam" id="PF13871"/>
    </source>
</evidence>
<dbReference type="GO" id="GO:0006355">
    <property type="term" value="P:regulation of DNA-templated transcription"/>
    <property type="evidence" value="ECO:0007669"/>
    <property type="project" value="InterPro"/>
</dbReference>
<gene>
    <name evidence="2" type="ORF">BLA29_012455</name>
</gene>
<dbReference type="InterPro" id="IPR026741">
    <property type="entry name" value="SNO"/>
</dbReference>
<dbReference type="PANTHER" id="PTHR12706">
    <property type="entry name" value="STRAWBERRY NOTCH-RELATED"/>
    <property type="match status" value="1"/>
</dbReference>
<comment type="caution">
    <text evidence="2">The sequence shown here is derived from an EMBL/GenBank/DDBJ whole genome shotgun (WGS) entry which is preliminary data.</text>
</comment>
<proteinExistence type="predicted"/>
<reference evidence="2 3" key="1">
    <citation type="submission" date="2017-03" db="EMBL/GenBank/DDBJ databases">
        <title>Genome Survey of Euroglyphus maynei.</title>
        <authorList>
            <person name="Arlian L.G."/>
            <person name="Morgan M.S."/>
            <person name="Rider S.D."/>
        </authorList>
    </citation>
    <scope>NUCLEOTIDE SEQUENCE [LARGE SCALE GENOMIC DNA]</scope>
    <source>
        <strain evidence="2">Arlian Lab</strain>
        <tissue evidence="2">Whole body</tissue>
    </source>
</reference>
<keyword evidence="3" id="KW-1185">Reference proteome</keyword>
<evidence type="ECO:0000313" key="3">
    <source>
        <dbReference type="Proteomes" id="UP000194236"/>
    </source>
</evidence>
<dbReference type="GO" id="GO:0042393">
    <property type="term" value="F:histone binding"/>
    <property type="evidence" value="ECO:0007669"/>
    <property type="project" value="TreeGrafter"/>
</dbReference>